<organism evidence="1 2">
    <name type="scientific">Phlebiopsis gigantea (strain 11061_1 CR5-6)</name>
    <name type="common">White-rot fungus</name>
    <name type="synonym">Peniophora gigantea</name>
    <dbReference type="NCBI Taxonomy" id="745531"/>
    <lineage>
        <taxon>Eukaryota</taxon>
        <taxon>Fungi</taxon>
        <taxon>Dikarya</taxon>
        <taxon>Basidiomycota</taxon>
        <taxon>Agaricomycotina</taxon>
        <taxon>Agaricomycetes</taxon>
        <taxon>Polyporales</taxon>
        <taxon>Phanerochaetaceae</taxon>
        <taxon>Phlebiopsis</taxon>
    </lineage>
</organism>
<evidence type="ECO:0000313" key="2">
    <source>
        <dbReference type="Proteomes" id="UP000053257"/>
    </source>
</evidence>
<protein>
    <submittedName>
        <fullName evidence="1">Uncharacterized protein</fullName>
    </submittedName>
</protein>
<dbReference type="EMBL" id="KN840513">
    <property type="protein sequence ID" value="KIP06668.1"/>
    <property type="molecule type" value="Genomic_DNA"/>
</dbReference>
<accession>A0A0C3PK73</accession>
<evidence type="ECO:0000313" key="1">
    <source>
        <dbReference type="EMBL" id="KIP06668.1"/>
    </source>
</evidence>
<keyword evidence="2" id="KW-1185">Reference proteome</keyword>
<gene>
    <name evidence="1" type="ORF">PHLGIDRAFT_450314</name>
</gene>
<name>A0A0C3PK73_PHLG1</name>
<sequence>MLWMIICTRRFVRLRRTGRPLKACFLIALNTKVRLDHPAPSRYWRDHEKSPGLLARLGGLLPSKLRPSGSPSRSAPGPFAVNLERHSARSLPTRSMYGLHPPDRVYLHQHSATDLPSYVGANRNVPPLYVGDLEAQGRVVYVEHSLVS</sequence>
<dbReference type="AlphaFoldDB" id="A0A0C3PK73"/>
<dbReference type="HOGENOM" id="CLU_1759474_0_0_1"/>
<proteinExistence type="predicted"/>
<dbReference type="Proteomes" id="UP000053257">
    <property type="component" value="Unassembled WGS sequence"/>
</dbReference>
<reference evidence="1 2" key="1">
    <citation type="journal article" date="2014" name="PLoS Genet.">
        <title>Analysis of the Phlebiopsis gigantea genome, transcriptome and secretome provides insight into its pioneer colonization strategies of wood.</title>
        <authorList>
            <person name="Hori C."/>
            <person name="Ishida T."/>
            <person name="Igarashi K."/>
            <person name="Samejima M."/>
            <person name="Suzuki H."/>
            <person name="Master E."/>
            <person name="Ferreira P."/>
            <person name="Ruiz-Duenas F.J."/>
            <person name="Held B."/>
            <person name="Canessa P."/>
            <person name="Larrondo L.F."/>
            <person name="Schmoll M."/>
            <person name="Druzhinina I.S."/>
            <person name="Kubicek C.P."/>
            <person name="Gaskell J.A."/>
            <person name="Kersten P."/>
            <person name="St John F."/>
            <person name="Glasner J."/>
            <person name="Sabat G."/>
            <person name="Splinter BonDurant S."/>
            <person name="Syed K."/>
            <person name="Yadav J."/>
            <person name="Mgbeahuruike A.C."/>
            <person name="Kovalchuk A."/>
            <person name="Asiegbu F.O."/>
            <person name="Lackner G."/>
            <person name="Hoffmeister D."/>
            <person name="Rencoret J."/>
            <person name="Gutierrez A."/>
            <person name="Sun H."/>
            <person name="Lindquist E."/>
            <person name="Barry K."/>
            <person name="Riley R."/>
            <person name="Grigoriev I.V."/>
            <person name="Henrissat B."/>
            <person name="Kues U."/>
            <person name="Berka R.M."/>
            <person name="Martinez A.T."/>
            <person name="Covert S.F."/>
            <person name="Blanchette R.A."/>
            <person name="Cullen D."/>
        </authorList>
    </citation>
    <scope>NUCLEOTIDE SEQUENCE [LARGE SCALE GENOMIC DNA]</scope>
    <source>
        <strain evidence="1 2">11061_1 CR5-6</strain>
    </source>
</reference>